<accession>A0A9N9K0I3</accession>
<evidence type="ECO:0000313" key="2">
    <source>
        <dbReference type="Proteomes" id="UP000789405"/>
    </source>
</evidence>
<protein>
    <submittedName>
        <fullName evidence="1">8924_t:CDS:1</fullName>
    </submittedName>
</protein>
<name>A0A9N9K0I3_9GLOM</name>
<organism evidence="1 2">
    <name type="scientific">Dentiscutata erythropus</name>
    <dbReference type="NCBI Taxonomy" id="1348616"/>
    <lineage>
        <taxon>Eukaryota</taxon>
        <taxon>Fungi</taxon>
        <taxon>Fungi incertae sedis</taxon>
        <taxon>Mucoromycota</taxon>
        <taxon>Glomeromycotina</taxon>
        <taxon>Glomeromycetes</taxon>
        <taxon>Diversisporales</taxon>
        <taxon>Gigasporaceae</taxon>
        <taxon>Dentiscutata</taxon>
    </lineage>
</organism>
<feature type="non-terminal residue" evidence="1">
    <location>
        <position position="113"/>
    </location>
</feature>
<feature type="non-terminal residue" evidence="1">
    <location>
        <position position="1"/>
    </location>
</feature>
<keyword evidence="2" id="KW-1185">Reference proteome</keyword>
<gene>
    <name evidence="1" type="ORF">DERYTH_LOCUS23793</name>
</gene>
<proteinExistence type="predicted"/>
<dbReference type="Proteomes" id="UP000789405">
    <property type="component" value="Unassembled WGS sequence"/>
</dbReference>
<sequence length="113" mass="12799">NYHYSFHVNFTYLQKNPQSLFSVGDKAQVTLLAFNGTVTFVQGGQQNDTYTYTIAGVIKKDINENTPNNYFMAIDKFNVSFSELNITINPPEAVLFDFGFILPIIGEDFTILK</sequence>
<evidence type="ECO:0000313" key="1">
    <source>
        <dbReference type="EMBL" id="CAG8802969.1"/>
    </source>
</evidence>
<dbReference type="AlphaFoldDB" id="A0A9N9K0I3"/>
<comment type="caution">
    <text evidence="1">The sequence shown here is derived from an EMBL/GenBank/DDBJ whole genome shotgun (WGS) entry which is preliminary data.</text>
</comment>
<dbReference type="EMBL" id="CAJVPY010037484">
    <property type="protein sequence ID" value="CAG8802969.1"/>
    <property type="molecule type" value="Genomic_DNA"/>
</dbReference>
<dbReference type="OrthoDB" id="2396538at2759"/>
<reference evidence="1" key="1">
    <citation type="submission" date="2021-06" db="EMBL/GenBank/DDBJ databases">
        <authorList>
            <person name="Kallberg Y."/>
            <person name="Tangrot J."/>
            <person name="Rosling A."/>
        </authorList>
    </citation>
    <scope>NUCLEOTIDE SEQUENCE</scope>
    <source>
        <strain evidence="1">MA453B</strain>
    </source>
</reference>